<dbReference type="PROSITE" id="PS51318">
    <property type="entry name" value="TAT"/>
    <property type="match status" value="1"/>
</dbReference>
<dbReference type="InterPro" id="IPR006311">
    <property type="entry name" value="TAT_signal"/>
</dbReference>
<protein>
    <submittedName>
        <fullName evidence="2">Deaminase</fullName>
    </submittedName>
</protein>
<dbReference type="AlphaFoldDB" id="A0AAU7C9I3"/>
<evidence type="ECO:0000259" key="1">
    <source>
        <dbReference type="Pfam" id="PF00383"/>
    </source>
</evidence>
<dbReference type="InterPro" id="IPR002125">
    <property type="entry name" value="CMP_dCMP_dom"/>
</dbReference>
<dbReference type="EMBL" id="CP155447">
    <property type="protein sequence ID" value="XBH01659.1"/>
    <property type="molecule type" value="Genomic_DNA"/>
</dbReference>
<dbReference type="GO" id="GO:0008251">
    <property type="term" value="F:tRNA-specific adenosine deaminase activity"/>
    <property type="evidence" value="ECO:0007669"/>
    <property type="project" value="InterPro"/>
</dbReference>
<dbReference type="GO" id="GO:0002100">
    <property type="term" value="P:tRNA wobble adenosine to inosine editing"/>
    <property type="evidence" value="ECO:0007669"/>
    <property type="project" value="InterPro"/>
</dbReference>
<dbReference type="InterPro" id="IPR016193">
    <property type="entry name" value="Cytidine_deaminase-like"/>
</dbReference>
<reference evidence="2" key="1">
    <citation type="submission" date="2024-05" db="EMBL/GenBank/DDBJ databases">
        <title>Planctomycetes of the genus Singulisphaera possess chitinolytic capabilities.</title>
        <authorList>
            <person name="Ivanova A."/>
        </authorList>
    </citation>
    <scope>NUCLEOTIDE SEQUENCE</scope>
    <source>
        <strain evidence="2">Ch08T</strain>
    </source>
</reference>
<dbReference type="Gene3D" id="3.40.140.10">
    <property type="entry name" value="Cytidine Deaminase, domain 2"/>
    <property type="match status" value="1"/>
</dbReference>
<organism evidence="2">
    <name type="scientific">Singulisphaera sp. Ch08</name>
    <dbReference type="NCBI Taxonomy" id="3120278"/>
    <lineage>
        <taxon>Bacteria</taxon>
        <taxon>Pseudomonadati</taxon>
        <taxon>Planctomycetota</taxon>
        <taxon>Planctomycetia</taxon>
        <taxon>Isosphaerales</taxon>
        <taxon>Isosphaeraceae</taxon>
        <taxon>Singulisphaera</taxon>
    </lineage>
</organism>
<dbReference type="SUPFAM" id="SSF53927">
    <property type="entry name" value="Cytidine deaminase-like"/>
    <property type="match status" value="1"/>
</dbReference>
<gene>
    <name evidence="2" type="ORF">V5E97_25335</name>
</gene>
<sequence>MESRREFLQTVAATTAGIALTDGVAQAGPPTLPGAPAVHPPEPEEGRLKQFWNETVKDLVTLPTPQLTPAEVERHLIYCGLLSSLVVHYWNGNKRGKDGEYPWRPKQQVSNKQYQGGDYLGHNIACLAVDAEGEVIDFDFNHNEVFSSSVEHAESRLIRRIFSLTQINNGWATKGIMAPAAPTTYSNLLSDVTVYTSLESCSQCSGIMALGSVKEVVYLHRDPGQNSIGNILRQLSPEKSSFKAPLPIPADVLGFNAFTELGTAYERFAKEVGKTPFFKPTVGKPDTSNSITSFLCTDLALDIFKQAKQDFDNLQTVKYADHVPSTDDGKPVPNALTNQRVLEHARAFFAYGSTEGKRGTPHQM</sequence>
<dbReference type="Pfam" id="PF00383">
    <property type="entry name" value="dCMP_cyt_deam_1"/>
    <property type="match status" value="1"/>
</dbReference>
<accession>A0AAU7C9I3</accession>
<proteinExistence type="predicted"/>
<dbReference type="RefSeq" id="WP_406694403.1">
    <property type="nucleotide sequence ID" value="NZ_CP155447.1"/>
</dbReference>
<feature type="domain" description="CMP/dCMP-type deaminase" evidence="1">
    <location>
        <begin position="116"/>
        <end position="219"/>
    </location>
</feature>
<name>A0AAU7C9I3_9BACT</name>
<evidence type="ECO:0000313" key="2">
    <source>
        <dbReference type="EMBL" id="XBH01659.1"/>
    </source>
</evidence>